<feature type="region of interest" description="Disordered" evidence="1">
    <location>
        <begin position="115"/>
        <end position="135"/>
    </location>
</feature>
<protein>
    <submittedName>
        <fullName evidence="2 4">Uncharacterized protein</fullName>
    </submittedName>
</protein>
<evidence type="ECO:0000256" key="1">
    <source>
        <dbReference type="SAM" id="MobiDB-lite"/>
    </source>
</evidence>
<dbReference type="Proteomes" id="UP000504636">
    <property type="component" value="Unplaced"/>
</dbReference>
<dbReference type="EMBL" id="MU003718">
    <property type="protein sequence ID" value="KAF2803234.1"/>
    <property type="molecule type" value="Genomic_DNA"/>
</dbReference>
<evidence type="ECO:0000313" key="4">
    <source>
        <dbReference type="RefSeq" id="XP_033570198.1"/>
    </source>
</evidence>
<dbReference type="GeneID" id="54453843"/>
<reference evidence="2 4" key="1">
    <citation type="journal article" date="2020" name="Stud. Mycol.">
        <title>101 Dothideomycetes genomes: a test case for predicting lifestyles and emergence of pathogens.</title>
        <authorList>
            <person name="Haridas S."/>
            <person name="Albert R."/>
            <person name="Binder M."/>
            <person name="Bloem J."/>
            <person name="Labutti K."/>
            <person name="Salamov A."/>
            <person name="Andreopoulos B."/>
            <person name="Baker S."/>
            <person name="Barry K."/>
            <person name="Bills G."/>
            <person name="Bluhm B."/>
            <person name="Cannon C."/>
            <person name="Castanera R."/>
            <person name="Culley D."/>
            <person name="Daum C."/>
            <person name="Ezra D."/>
            <person name="Gonzalez J."/>
            <person name="Henrissat B."/>
            <person name="Kuo A."/>
            <person name="Liang C."/>
            <person name="Lipzen A."/>
            <person name="Lutzoni F."/>
            <person name="Magnuson J."/>
            <person name="Mondo S."/>
            <person name="Nolan M."/>
            <person name="Ohm R."/>
            <person name="Pangilinan J."/>
            <person name="Park H.-J."/>
            <person name="Ramirez L."/>
            <person name="Alfaro M."/>
            <person name="Sun H."/>
            <person name="Tritt A."/>
            <person name="Yoshinaga Y."/>
            <person name="Zwiers L.-H."/>
            <person name="Turgeon B."/>
            <person name="Goodwin S."/>
            <person name="Spatafora J."/>
            <person name="Crous P."/>
            <person name="Grigoriev I."/>
        </authorList>
    </citation>
    <scope>NUCLEOTIDE SEQUENCE</scope>
    <source>
        <strain evidence="2 4">CBS 304.34</strain>
    </source>
</reference>
<evidence type="ECO:0000313" key="3">
    <source>
        <dbReference type="Proteomes" id="UP000504636"/>
    </source>
</evidence>
<proteinExistence type="predicted"/>
<evidence type="ECO:0000313" key="2">
    <source>
        <dbReference type="EMBL" id="KAF2803234.1"/>
    </source>
</evidence>
<reference evidence="4" key="3">
    <citation type="submission" date="2025-04" db="UniProtKB">
        <authorList>
            <consortium name="RefSeq"/>
        </authorList>
    </citation>
    <scope>IDENTIFICATION</scope>
    <source>
        <strain evidence="4">CBS 304.34</strain>
    </source>
</reference>
<name>A0A6A6Y5D1_9PEZI</name>
<dbReference type="RefSeq" id="XP_033570198.1">
    <property type="nucleotide sequence ID" value="XM_033712950.1"/>
</dbReference>
<organism evidence="2">
    <name type="scientific">Mytilinidion resinicola</name>
    <dbReference type="NCBI Taxonomy" id="574789"/>
    <lineage>
        <taxon>Eukaryota</taxon>
        <taxon>Fungi</taxon>
        <taxon>Dikarya</taxon>
        <taxon>Ascomycota</taxon>
        <taxon>Pezizomycotina</taxon>
        <taxon>Dothideomycetes</taxon>
        <taxon>Pleosporomycetidae</taxon>
        <taxon>Mytilinidiales</taxon>
        <taxon>Mytilinidiaceae</taxon>
        <taxon>Mytilinidion</taxon>
    </lineage>
</organism>
<sequence length="151" mass="16755">MCHIDAILHIPCAHLIDTLAPGHPCDPKKPLTTPCAVAKEQDTACRVTSTKISWKSLQRCERYYYYDVVGPPISKTTPFHSLPSNHPSAPHPSVSLPPQTHLLAFATLFHPRERYKQQHTSLSTPPPNKPYPLSSGFSLPRPSIPRIAPPI</sequence>
<keyword evidence="3" id="KW-1185">Reference proteome</keyword>
<reference evidence="4" key="2">
    <citation type="submission" date="2020-04" db="EMBL/GenBank/DDBJ databases">
        <authorList>
            <consortium name="NCBI Genome Project"/>
        </authorList>
    </citation>
    <scope>NUCLEOTIDE SEQUENCE</scope>
    <source>
        <strain evidence="4">CBS 304.34</strain>
    </source>
</reference>
<dbReference type="AlphaFoldDB" id="A0A6A6Y5D1"/>
<gene>
    <name evidence="2 4" type="ORF">BDZ99DRAFT_169355</name>
</gene>
<accession>A0A6A6Y5D1</accession>